<accession>A0A395ILZ2</accession>
<gene>
    <name evidence="2" type="ORF">DID88_010374</name>
</gene>
<keyword evidence="1" id="KW-0732">Signal</keyword>
<dbReference type="EMBL" id="QKRW01000033">
    <property type="protein sequence ID" value="RAL61295.1"/>
    <property type="molecule type" value="Genomic_DNA"/>
</dbReference>
<feature type="chain" id="PRO_5017444758" description="Secreted protein" evidence="1">
    <location>
        <begin position="17"/>
        <end position="145"/>
    </location>
</feature>
<proteinExistence type="predicted"/>
<evidence type="ECO:0000313" key="2">
    <source>
        <dbReference type="EMBL" id="RAL61295.1"/>
    </source>
</evidence>
<dbReference type="Proteomes" id="UP000249056">
    <property type="component" value="Unassembled WGS sequence"/>
</dbReference>
<dbReference type="AlphaFoldDB" id="A0A395ILZ2"/>
<evidence type="ECO:0000313" key="3">
    <source>
        <dbReference type="Proteomes" id="UP000249056"/>
    </source>
</evidence>
<keyword evidence="3" id="KW-1185">Reference proteome</keyword>
<organism evidence="2 3">
    <name type="scientific">Monilinia fructigena</name>
    <dbReference type="NCBI Taxonomy" id="38457"/>
    <lineage>
        <taxon>Eukaryota</taxon>
        <taxon>Fungi</taxon>
        <taxon>Dikarya</taxon>
        <taxon>Ascomycota</taxon>
        <taxon>Pezizomycotina</taxon>
        <taxon>Leotiomycetes</taxon>
        <taxon>Helotiales</taxon>
        <taxon>Sclerotiniaceae</taxon>
        <taxon>Monilinia</taxon>
    </lineage>
</organism>
<comment type="caution">
    <text evidence="2">The sequence shown here is derived from an EMBL/GenBank/DDBJ whole genome shotgun (WGS) entry which is preliminary data.</text>
</comment>
<evidence type="ECO:0008006" key="4">
    <source>
        <dbReference type="Google" id="ProtNLM"/>
    </source>
</evidence>
<name>A0A395ILZ2_9HELO</name>
<sequence length="145" mass="16769">MVWASLALVVRAFALSKRDWESFGGLGLAILGEEGDERRGVALWRPPRVFGETCNDKSYTEFRYLSIFNHHPYNKTVINRNQFKYSYTCYVFNGPPSPLPTLPHTHLLNLNQKFLHNNLQRSILHISTHLLPTLHLARIVSPRTR</sequence>
<protein>
    <recommendedName>
        <fullName evidence="4">Secreted protein</fullName>
    </recommendedName>
</protein>
<evidence type="ECO:0000256" key="1">
    <source>
        <dbReference type="SAM" id="SignalP"/>
    </source>
</evidence>
<feature type="signal peptide" evidence="1">
    <location>
        <begin position="1"/>
        <end position="16"/>
    </location>
</feature>
<reference evidence="2 3" key="1">
    <citation type="submission" date="2018-06" db="EMBL/GenBank/DDBJ databases">
        <title>Genome Sequence of the Brown Rot Fungal Pathogen Monilinia fructigena.</title>
        <authorList>
            <person name="Landi L."/>
            <person name="De Miccolis Angelini R.M."/>
            <person name="Pollastro S."/>
            <person name="Abate D."/>
            <person name="Faretra F."/>
            <person name="Romanazzi G."/>
        </authorList>
    </citation>
    <scope>NUCLEOTIDE SEQUENCE [LARGE SCALE GENOMIC DNA]</scope>
    <source>
        <strain evidence="2 3">Mfrg269</strain>
    </source>
</reference>